<name>X1ERW3_9ZZZZ</name>
<proteinExistence type="predicted"/>
<protein>
    <submittedName>
        <fullName evidence="2">Uncharacterized protein</fullName>
    </submittedName>
</protein>
<organism evidence="2">
    <name type="scientific">marine sediment metagenome</name>
    <dbReference type="NCBI Taxonomy" id="412755"/>
    <lineage>
        <taxon>unclassified sequences</taxon>
        <taxon>metagenomes</taxon>
        <taxon>ecological metagenomes</taxon>
    </lineage>
</organism>
<sequence>LISVGVIILFAFISLQGIKQIDVVMVFIFVAI</sequence>
<dbReference type="AlphaFoldDB" id="X1ERW3"/>
<accession>X1ERW3</accession>
<feature type="transmembrane region" description="Helical" evidence="1">
    <location>
        <begin position="6"/>
        <end position="31"/>
    </location>
</feature>
<feature type="non-terminal residue" evidence="2">
    <location>
        <position position="32"/>
    </location>
</feature>
<keyword evidence="1" id="KW-0812">Transmembrane</keyword>
<dbReference type="EMBL" id="BART01042423">
    <property type="protein sequence ID" value="GAH23030.1"/>
    <property type="molecule type" value="Genomic_DNA"/>
</dbReference>
<keyword evidence="1" id="KW-0472">Membrane</keyword>
<evidence type="ECO:0000313" key="2">
    <source>
        <dbReference type="EMBL" id="GAH23030.1"/>
    </source>
</evidence>
<feature type="non-terminal residue" evidence="2">
    <location>
        <position position="1"/>
    </location>
</feature>
<reference evidence="2" key="1">
    <citation type="journal article" date="2014" name="Front. Microbiol.">
        <title>High frequency of phylogenetically diverse reductive dehalogenase-homologous genes in deep subseafloor sedimentary metagenomes.</title>
        <authorList>
            <person name="Kawai M."/>
            <person name="Futagami T."/>
            <person name="Toyoda A."/>
            <person name="Takaki Y."/>
            <person name="Nishi S."/>
            <person name="Hori S."/>
            <person name="Arai W."/>
            <person name="Tsubouchi T."/>
            <person name="Morono Y."/>
            <person name="Uchiyama I."/>
            <person name="Ito T."/>
            <person name="Fujiyama A."/>
            <person name="Inagaki F."/>
            <person name="Takami H."/>
        </authorList>
    </citation>
    <scope>NUCLEOTIDE SEQUENCE</scope>
    <source>
        <strain evidence="2">Expedition CK06-06</strain>
    </source>
</reference>
<gene>
    <name evidence="2" type="ORF">S01H4_67434</name>
</gene>
<comment type="caution">
    <text evidence="2">The sequence shown here is derived from an EMBL/GenBank/DDBJ whole genome shotgun (WGS) entry which is preliminary data.</text>
</comment>
<evidence type="ECO:0000256" key="1">
    <source>
        <dbReference type="SAM" id="Phobius"/>
    </source>
</evidence>
<keyword evidence="1" id="KW-1133">Transmembrane helix</keyword>